<name>A0ABQ3N6A9_9BACI</name>
<dbReference type="InterPro" id="IPR014867">
    <property type="entry name" value="Spore_coat_CotH_CotH2/3/7"/>
</dbReference>
<dbReference type="PANTHER" id="PTHR40050">
    <property type="entry name" value="INNER SPORE COAT PROTEIN H"/>
    <property type="match status" value="1"/>
</dbReference>
<keyword evidence="1" id="KW-0167">Capsid protein</keyword>
<accession>A0ABQ3N6A9</accession>
<proteinExistence type="predicted"/>
<keyword evidence="2" id="KW-1185">Reference proteome</keyword>
<dbReference type="PANTHER" id="PTHR40050:SF1">
    <property type="entry name" value="INNER SPORE COAT PROTEIN H"/>
    <property type="match status" value="1"/>
</dbReference>
<gene>
    <name evidence="1" type="ORF">AM1BK_26700</name>
</gene>
<dbReference type="Pfam" id="PF08757">
    <property type="entry name" value="CotH"/>
    <property type="match status" value="1"/>
</dbReference>
<protein>
    <submittedName>
        <fullName evidence="1">Spore coat protein H</fullName>
    </submittedName>
</protein>
<keyword evidence="1" id="KW-0946">Virion</keyword>
<organism evidence="1 2">
    <name type="scientific">Neobacillus kokaensis</name>
    <dbReference type="NCBI Taxonomy" id="2759023"/>
    <lineage>
        <taxon>Bacteria</taxon>
        <taxon>Bacillati</taxon>
        <taxon>Bacillota</taxon>
        <taxon>Bacilli</taxon>
        <taxon>Bacillales</taxon>
        <taxon>Bacillaceae</taxon>
        <taxon>Neobacillus</taxon>
    </lineage>
</organism>
<comment type="caution">
    <text evidence="1">The sequence shown here is derived from an EMBL/GenBank/DDBJ whole genome shotgun (WGS) entry which is preliminary data.</text>
</comment>
<sequence>MTSPSRLELPAYHLFIRPANLRELKRDIWFDDPVPAKLMMNNKTYDIGIAFRGNHIREFEKKSYLFTFLKPSAYQKNQELHLNAEFMDSSLIRSKLSFDFFQEIGVHSPQTKHIVLKINGKNAGIYLEIESVDRLFFQKRNIPVKAIYYAENSNADFCLFSTYDKSFKLDVLAGYERKYGDIEDDQYLRAFIFKINTLSNEDFPTEIKKYLDVDQFFRWYAGVVCIQNFDAFHQNYALVLNAETNLFEIIPWDNEATWGRDCHGAIMEYDFVPITGDQTNLLAVRLLEHGLFRKQYRELLEKILAEKFTESYLTPRIDSLKTMLQNDLRKDPYISYSLEQFEKEIDLIRQFIRNRRTYIQNHLIDLKS</sequence>
<dbReference type="Proteomes" id="UP000637074">
    <property type="component" value="Unassembled WGS sequence"/>
</dbReference>
<evidence type="ECO:0000313" key="1">
    <source>
        <dbReference type="EMBL" id="GHH99127.1"/>
    </source>
</evidence>
<evidence type="ECO:0000313" key="2">
    <source>
        <dbReference type="Proteomes" id="UP000637074"/>
    </source>
</evidence>
<reference evidence="1 2" key="1">
    <citation type="journal article" date="2022" name="Int. J. Syst. Evol. Microbiol.">
        <title>Neobacillus kokaensis sp. nov., isolated from soil.</title>
        <authorList>
            <person name="Yuki K."/>
            <person name="Matsubara H."/>
            <person name="Yamaguchi S."/>
        </authorList>
    </citation>
    <scope>NUCLEOTIDE SEQUENCE [LARGE SCALE GENOMIC DNA]</scope>
    <source>
        <strain evidence="1 2">LOB 377</strain>
    </source>
</reference>
<dbReference type="EMBL" id="BNDS01000010">
    <property type="protein sequence ID" value="GHH99127.1"/>
    <property type="molecule type" value="Genomic_DNA"/>
</dbReference>
<dbReference type="RefSeq" id="WP_191273588.1">
    <property type="nucleotide sequence ID" value="NZ_BNDS01000010.1"/>
</dbReference>